<protein>
    <recommendedName>
        <fullName evidence="5">SNF2 N-terminal domain-containing protein</fullName>
    </recommendedName>
</protein>
<dbReference type="GO" id="GO:0016787">
    <property type="term" value="F:hydrolase activity"/>
    <property type="evidence" value="ECO:0007669"/>
    <property type="project" value="UniProtKB-KW"/>
</dbReference>
<evidence type="ECO:0000256" key="2">
    <source>
        <dbReference type="SAM" id="MobiDB-lite"/>
    </source>
</evidence>
<keyword evidence="1" id="KW-0378">Hydrolase</keyword>
<dbReference type="SUPFAM" id="SSF52540">
    <property type="entry name" value="P-loop containing nucleoside triphosphate hydrolases"/>
    <property type="match status" value="1"/>
</dbReference>
<dbReference type="GO" id="GO:0005524">
    <property type="term" value="F:ATP binding"/>
    <property type="evidence" value="ECO:0007669"/>
    <property type="project" value="InterPro"/>
</dbReference>
<dbReference type="AlphaFoldDB" id="A0A8H7VKY3"/>
<dbReference type="GO" id="GO:0043596">
    <property type="term" value="C:nuclear replication fork"/>
    <property type="evidence" value="ECO:0007669"/>
    <property type="project" value="TreeGrafter"/>
</dbReference>
<gene>
    <name evidence="3" type="ORF">INT45_009931</name>
</gene>
<dbReference type="InterPro" id="IPR038718">
    <property type="entry name" value="SNF2-like_sf"/>
</dbReference>
<name>A0A8H7VKY3_9FUNG</name>
<keyword evidence="4" id="KW-1185">Reference proteome</keyword>
<reference evidence="3 4" key="1">
    <citation type="submission" date="2020-12" db="EMBL/GenBank/DDBJ databases">
        <title>Metabolic potential, ecology and presence of endohyphal bacteria is reflected in genomic diversity of Mucoromycotina.</title>
        <authorList>
            <person name="Muszewska A."/>
            <person name="Okrasinska A."/>
            <person name="Steczkiewicz K."/>
            <person name="Drgas O."/>
            <person name="Orlowska M."/>
            <person name="Perlinska-Lenart U."/>
            <person name="Aleksandrzak-Piekarczyk T."/>
            <person name="Szatraj K."/>
            <person name="Zielenkiewicz U."/>
            <person name="Pilsyk S."/>
            <person name="Malc E."/>
            <person name="Mieczkowski P."/>
            <person name="Kruszewska J.S."/>
            <person name="Biernat P."/>
            <person name="Pawlowska J."/>
        </authorList>
    </citation>
    <scope>NUCLEOTIDE SEQUENCE [LARGE SCALE GENOMIC DNA]</scope>
    <source>
        <strain evidence="3 4">CBS 142.35</strain>
    </source>
</reference>
<feature type="region of interest" description="Disordered" evidence="2">
    <location>
        <begin position="255"/>
        <end position="298"/>
    </location>
</feature>
<evidence type="ECO:0000313" key="3">
    <source>
        <dbReference type="EMBL" id="KAG2220298.1"/>
    </source>
</evidence>
<dbReference type="Proteomes" id="UP000646827">
    <property type="component" value="Unassembled WGS sequence"/>
</dbReference>
<feature type="compositionally biased region" description="Acidic residues" evidence="2">
    <location>
        <begin position="287"/>
        <end position="298"/>
    </location>
</feature>
<dbReference type="PANTHER" id="PTHR45766">
    <property type="entry name" value="DNA ANNEALING HELICASE AND ENDONUCLEASE ZRANB3 FAMILY MEMBER"/>
    <property type="match status" value="1"/>
</dbReference>
<dbReference type="GO" id="GO:0031297">
    <property type="term" value="P:replication fork processing"/>
    <property type="evidence" value="ECO:0007669"/>
    <property type="project" value="TreeGrafter"/>
</dbReference>
<dbReference type="PANTHER" id="PTHR45766:SF6">
    <property type="entry name" value="SWI_SNF-RELATED MATRIX-ASSOCIATED ACTIN-DEPENDENT REGULATOR OF CHROMATIN SUBFAMILY A-LIKE PROTEIN 1"/>
    <property type="match status" value="1"/>
</dbReference>
<dbReference type="GO" id="GO:0006281">
    <property type="term" value="P:DNA repair"/>
    <property type="evidence" value="ECO:0007669"/>
    <property type="project" value="TreeGrafter"/>
</dbReference>
<dbReference type="EMBL" id="JAEPRB010000145">
    <property type="protein sequence ID" value="KAG2220298.1"/>
    <property type="molecule type" value="Genomic_DNA"/>
</dbReference>
<sequence length="457" mass="53048">CPTKACGYFKWDNSASKFTVHPTNAYALDRGNPRLSSFHKAPIGYNVLQESELSQKEKTIIEFRLHSSTEISIHADHNPTLLPALQKMDNSKWNDDLQKWIIPATSHAYARALQQITVAPNLNIQIKRLSNALKQVLYETSGQSDVSVDIVESDVEEAIYQIRDTALWKTLKPFQREGVRCCLRRQGRLLLADDMGKKLQALVFSLVYQHAWPVLIICPKETQQEWFDLVVKWLPVEKEDVHISTNKTNILGKTRKRKTTHKGLYVKTQTKNDRNKKSKYNNTRSDSDDDDDDSDDEAQDVYEYGQEDEDEGVSLFSPHKFHIISNELTNRFSKELLERHFRVVICDSSEEYLKFRPRARAQKDFIPVLQNCERLLLLSNEFDLTKPLALYTQLSVLRRDLFSDFRRYGQHYCNAVQNVFGWDYGGTSNQVELQYIVDNVILLKRTKEDIQDQLPLN</sequence>
<dbReference type="OrthoDB" id="448448at2759"/>
<proteinExistence type="predicted"/>
<evidence type="ECO:0000313" key="4">
    <source>
        <dbReference type="Proteomes" id="UP000646827"/>
    </source>
</evidence>
<feature type="non-terminal residue" evidence="3">
    <location>
        <position position="1"/>
    </location>
</feature>
<comment type="caution">
    <text evidence="3">The sequence shown here is derived from an EMBL/GenBank/DDBJ whole genome shotgun (WGS) entry which is preliminary data.</text>
</comment>
<dbReference type="Gene3D" id="3.40.50.10810">
    <property type="entry name" value="Tandem AAA-ATPase domain"/>
    <property type="match status" value="1"/>
</dbReference>
<dbReference type="InterPro" id="IPR027417">
    <property type="entry name" value="P-loop_NTPase"/>
</dbReference>
<evidence type="ECO:0008006" key="5">
    <source>
        <dbReference type="Google" id="ProtNLM"/>
    </source>
</evidence>
<accession>A0A8H7VKY3</accession>
<evidence type="ECO:0000256" key="1">
    <source>
        <dbReference type="ARBA" id="ARBA00022801"/>
    </source>
</evidence>
<organism evidence="3 4">
    <name type="scientific">Circinella minor</name>
    <dbReference type="NCBI Taxonomy" id="1195481"/>
    <lineage>
        <taxon>Eukaryota</taxon>
        <taxon>Fungi</taxon>
        <taxon>Fungi incertae sedis</taxon>
        <taxon>Mucoromycota</taxon>
        <taxon>Mucoromycotina</taxon>
        <taxon>Mucoromycetes</taxon>
        <taxon>Mucorales</taxon>
        <taxon>Lichtheimiaceae</taxon>
        <taxon>Circinella</taxon>
    </lineage>
</organism>